<evidence type="ECO:0000313" key="1">
    <source>
        <dbReference type="EMBL" id="GEM37961.1"/>
    </source>
</evidence>
<reference evidence="1 2" key="1">
    <citation type="submission" date="2019-07" db="EMBL/GenBank/DDBJ databases">
        <title>Whole genome shotgun sequence of Nocardia ninae NBRC 108245.</title>
        <authorList>
            <person name="Hosoyama A."/>
            <person name="Uohara A."/>
            <person name="Ohji S."/>
            <person name="Ichikawa N."/>
        </authorList>
    </citation>
    <scope>NUCLEOTIDE SEQUENCE [LARGE SCALE GENOMIC DNA]</scope>
    <source>
        <strain evidence="1 2">NBRC 108245</strain>
    </source>
</reference>
<evidence type="ECO:0000313" key="2">
    <source>
        <dbReference type="Proteomes" id="UP000321424"/>
    </source>
</evidence>
<sequence>MTVLEHVTDLTATTVPHRAQRPKAELARGAERPFRTVDQEGCRSYPLIAADKVGR</sequence>
<gene>
    <name evidence="1" type="ORF">NN4_24800</name>
</gene>
<dbReference type="AlphaFoldDB" id="A0A511MBU4"/>
<name>A0A511MBU4_9NOCA</name>
<accession>A0A511MBU4</accession>
<comment type="caution">
    <text evidence="1">The sequence shown here is derived from an EMBL/GenBank/DDBJ whole genome shotgun (WGS) entry which is preliminary data.</text>
</comment>
<proteinExistence type="predicted"/>
<dbReference type="EMBL" id="BJXA01000012">
    <property type="protein sequence ID" value="GEM37961.1"/>
    <property type="molecule type" value="Genomic_DNA"/>
</dbReference>
<dbReference type="Proteomes" id="UP000321424">
    <property type="component" value="Unassembled WGS sequence"/>
</dbReference>
<keyword evidence="2" id="KW-1185">Reference proteome</keyword>
<organism evidence="1 2">
    <name type="scientific">Nocardia ninae NBRC 108245</name>
    <dbReference type="NCBI Taxonomy" id="1210091"/>
    <lineage>
        <taxon>Bacteria</taxon>
        <taxon>Bacillati</taxon>
        <taxon>Actinomycetota</taxon>
        <taxon>Actinomycetes</taxon>
        <taxon>Mycobacteriales</taxon>
        <taxon>Nocardiaceae</taxon>
        <taxon>Nocardia</taxon>
    </lineage>
</organism>
<protein>
    <submittedName>
        <fullName evidence="1">Uncharacterized protein</fullName>
    </submittedName>
</protein>
<dbReference type="RefSeq" id="WP_186818376.1">
    <property type="nucleotide sequence ID" value="NZ_BJXA01000012.1"/>
</dbReference>